<accession>A0A0G0VFT4</accession>
<comment type="caution">
    <text evidence="5">The sequence shown here is derived from an EMBL/GenBank/DDBJ whole genome shotgun (WGS) entry which is preliminary data.</text>
</comment>
<dbReference type="SUPFAM" id="SSF55831">
    <property type="entry name" value="Thymidylate synthase/dCMP hydroxymethylase"/>
    <property type="match status" value="1"/>
</dbReference>
<dbReference type="GO" id="GO:0032259">
    <property type="term" value="P:methylation"/>
    <property type="evidence" value="ECO:0007669"/>
    <property type="project" value="UniProtKB-KW"/>
</dbReference>
<evidence type="ECO:0000259" key="4">
    <source>
        <dbReference type="Pfam" id="PF00303"/>
    </source>
</evidence>
<dbReference type="InterPro" id="IPR036926">
    <property type="entry name" value="Thymidate_synth/dCMP_Mease_sf"/>
</dbReference>
<organism evidence="5 6">
    <name type="scientific">Candidatus Uhrbacteria bacterium GW2011_GWC1_41_20</name>
    <dbReference type="NCBI Taxonomy" id="1618983"/>
    <lineage>
        <taxon>Bacteria</taxon>
        <taxon>Candidatus Uhriibacteriota</taxon>
    </lineage>
</organism>
<evidence type="ECO:0000256" key="2">
    <source>
        <dbReference type="ARBA" id="ARBA00022603"/>
    </source>
</evidence>
<dbReference type="Gene3D" id="3.30.572.10">
    <property type="entry name" value="Thymidylate synthase/dCMP hydroxymethylase domain"/>
    <property type="match status" value="1"/>
</dbReference>
<dbReference type="AlphaFoldDB" id="A0A0G0VFT4"/>
<dbReference type="GO" id="GO:0005829">
    <property type="term" value="C:cytosol"/>
    <property type="evidence" value="ECO:0007669"/>
    <property type="project" value="TreeGrafter"/>
</dbReference>
<dbReference type="PANTHER" id="PTHR11548">
    <property type="entry name" value="THYMIDYLATE SYNTHASE 1"/>
    <property type="match status" value="1"/>
</dbReference>
<feature type="domain" description="Thymidylate synthase/dCMP hydroxymethylase" evidence="4">
    <location>
        <begin position="8"/>
        <end position="252"/>
    </location>
</feature>
<evidence type="ECO:0000313" key="5">
    <source>
        <dbReference type="EMBL" id="KKR99653.1"/>
    </source>
</evidence>
<dbReference type="InterPro" id="IPR023451">
    <property type="entry name" value="Thymidate_synth/dCMP_Mease_dom"/>
</dbReference>
<keyword evidence="3" id="KW-0808">Transferase</keyword>
<keyword evidence="2" id="KW-0489">Methyltransferase</keyword>
<evidence type="ECO:0000313" key="6">
    <source>
        <dbReference type="Proteomes" id="UP000033930"/>
    </source>
</evidence>
<gene>
    <name evidence="5" type="ORF">UU50_C0004G0034</name>
</gene>
<dbReference type="EMBL" id="LCAW01000004">
    <property type="protein sequence ID" value="KKR99653.1"/>
    <property type="molecule type" value="Genomic_DNA"/>
</dbReference>
<dbReference type="InterPro" id="IPR000398">
    <property type="entry name" value="Thymidylate_synthase"/>
</dbReference>
<evidence type="ECO:0000256" key="3">
    <source>
        <dbReference type="ARBA" id="ARBA00022679"/>
    </source>
</evidence>
<dbReference type="PRINTS" id="PR00108">
    <property type="entry name" value="THYMDSNTHASE"/>
</dbReference>
<evidence type="ECO:0000256" key="1">
    <source>
        <dbReference type="ARBA" id="ARBA00011947"/>
    </source>
</evidence>
<dbReference type="GO" id="GO:0004799">
    <property type="term" value="F:thymidylate synthase activity"/>
    <property type="evidence" value="ECO:0007669"/>
    <property type="project" value="UniProtKB-EC"/>
</dbReference>
<protein>
    <recommendedName>
        <fullName evidence="1">thymidylate synthase</fullName>
        <ecNumber evidence="1">2.1.1.45</ecNumber>
    </recommendedName>
</protein>
<dbReference type="CDD" id="cd00351">
    <property type="entry name" value="TS_Pyrimidine_HMase"/>
    <property type="match status" value="1"/>
</dbReference>
<sequence length="277" mass="31765">MTTFDRVFRDAIAKIMFEGEEIFSERTGISTRAVPGLTYELYPAQGFPLLTLRKIPVQLFVSEAVWMITGDKNIAFMQRFTKIWDAFAEEDNTMECAYGYRWRHHFGRDQLIDLVEHLKIEPSSRQGVVMMWDPADDGLMAPKKKNVPCPFSFTVNIIGNKLNLHLIIRSNDMMLGNPHDTAGFALLQAMLAQELEVGVGKFTVSISHAHVYGNHYEQALTMLERMPHLHDEIKLELPPQSFRRALEKDVELVHEITALLSDQYKPMKALKKMEIAL</sequence>
<dbReference type="GO" id="GO:0006231">
    <property type="term" value="P:dTMP biosynthetic process"/>
    <property type="evidence" value="ECO:0007669"/>
    <property type="project" value="InterPro"/>
</dbReference>
<dbReference type="InterPro" id="IPR045097">
    <property type="entry name" value="Thymidate_synth/dCMP_Mease"/>
</dbReference>
<dbReference type="Proteomes" id="UP000033930">
    <property type="component" value="Unassembled WGS sequence"/>
</dbReference>
<name>A0A0G0VFT4_9BACT</name>
<dbReference type="Pfam" id="PF00303">
    <property type="entry name" value="Thymidylat_synt"/>
    <property type="match status" value="1"/>
</dbReference>
<reference evidence="5 6" key="1">
    <citation type="journal article" date="2015" name="Nature">
        <title>rRNA introns, odd ribosomes, and small enigmatic genomes across a large radiation of phyla.</title>
        <authorList>
            <person name="Brown C.T."/>
            <person name="Hug L.A."/>
            <person name="Thomas B.C."/>
            <person name="Sharon I."/>
            <person name="Castelle C.J."/>
            <person name="Singh A."/>
            <person name="Wilkins M.J."/>
            <person name="Williams K.H."/>
            <person name="Banfield J.F."/>
        </authorList>
    </citation>
    <scope>NUCLEOTIDE SEQUENCE [LARGE SCALE GENOMIC DNA]</scope>
</reference>
<dbReference type="EC" id="2.1.1.45" evidence="1"/>
<dbReference type="PANTHER" id="PTHR11548:SF1">
    <property type="entry name" value="THYMIDYLATE SYNTHASE 1"/>
    <property type="match status" value="1"/>
</dbReference>
<proteinExistence type="predicted"/>